<reference evidence="3" key="2">
    <citation type="submission" date="2018-02" db="EMBL/GenBank/DDBJ databases">
        <title>Phenotypic characterization and whole genome analysis of multidrug-resistant, extended-spectrum beta-lactamase-producing bacteria isolated from dogs in Germany.</title>
        <authorList>
            <person name="Williamson C."/>
        </authorList>
    </citation>
    <scope>NUCLEOTIDE SEQUENCE [LARGE SCALE GENOMIC DNA]</scope>
    <source>
        <strain evidence="3">AFG_SD03_1510_Ahy_093</strain>
    </source>
</reference>
<evidence type="ECO:0000313" key="2">
    <source>
        <dbReference type="EMBL" id="RCF51408.1"/>
    </source>
</evidence>
<comment type="caution">
    <text evidence="2">The sequence shown here is derived from an EMBL/GenBank/DDBJ whole genome shotgun (WGS) entry which is preliminary data.</text>
</comment>
<dbReference type="Proteomes" id="UP000253075">
    <property type="component" value="Unassembled WGS sequence"/>
</dbReference>
<protein>
    <submittedName>
        <fullName evidence="2">Uncharacterized protein</fullName>
    </submittedName>
</protein>
<dbReference type="AlphaFoldDB" id="A0ABD7GB20"/>
<feature type="transmembrane region" description="Helical" evidence="1">
    <location>
        <begin position="103"/>
        <end position="124"/>
    </location>
</feature>
<accession>A0ABD7GB20</accession>
<proteinExistence type="predicted"/>
<feature type="transmembrane region" description="Helical" evidence="1">
    <location>
        <begin position="136"/>
        <end position="157"/>
    </location>
</feature>
<feature type="transmembrane region" description="Helical" evidence="1">
    <location>
        <begin position="20"/>
        <end position="41"/>
    </location>
</feature>
<sequence length="175" mass="19547">MDSIDKPKQTTKQFLIKEFVVFTSQILVFFFVAVLTSRLLSDEKALAELAATKINDGSLKELLLTFSAILFVIGCFTTVQKLTDSELVNELIDEILFELPKTIYFFGSSISGVMLALATFIAFSTTEDNNSTKGHFIITIMFAIMAFFYGATVSYLLKRKTQIAQPKPDKADKPD</sequence>
<gene>
    <name evidence="2" type="ORF">C6C11_06135</name>
</gene>
<reference evidence="2 3" key="1">
    <citation type="journal article" date="2018" name="PLoS ONE">
        <title>Phenotypic characterization and whole genome analysis of extended-spectrum beta-lactamase-producing bacteria isolated from dogs in Germany.</title>
        <authorList>
            <person name="Boehmer T."/>
            <person name="Vogler A.J."/>
            <person name="Thomas A."/>
            <person name="Sauer S."/>
            <person name="Hergenroether M."/>
            <person name="Straubinger R.K."/>
            <person name="Birdsell D."/>
            <person name="Keim P."/>
            <person name="Sahl J.W."/>
            <person name="Williamson C.H."/>
            <person name="Riehm J.M."/>
        </authorList>
    </citation>
    <scope>NUCLEOTIDE SEQUENCE [LARGE SCALE GENOMIC DNA]</scope>
    <source>
        <strain evidence="2 3">AFG_SD03_1510_Ahy_093</strain>
    </source>
</reference>
<dbReference type="RefSeq" id="WP_113994531.1">
    <property type="nucleotide sequence ID" value="NZ_CP046954.1"/>
</dbReference>
<evidence type="ECO:0000313" key="3">
    <source>
        <dbReference type="Proteomes" id="UP000253075"/>
    </source>
</evidence>
<keyword evidence="1" id="KW-0472">Membrane</keyword>
<keyword evidence="1" id="KW-0812">Transmembrane</keyword>
<evidence type="ECO:0000256" key="1">
    <source>
        <dbReference type="SAM" id="Phobius"/>
    </source>
</evidence>
<dbReference type="EMBL" id="PUTQ01000006">
    <property type="protein sequence ID" value="RCF51408.1"/>
    <property type="molecule type" value="Genomic_DNA"/>
</dbReference>
<keyword evidence="1" id="KW-1133">Transmembrane helix</keyword>
<feature type="transmembrane region" description="Helical" evidence="1">
    <location>
        <begin position="62"/>
        <end position="83"/>
    </location>
</feature>
<organism evidence="2 3">
    <name type="scientific">Aeromonas hydrophila</name>
    <dbReference type="NCBI Taxonomy" id="644"/>
    <lineage>
        <taxon>Bacteria</taxon>
        <taxon>Pseudomonadati</taxon>
        <taxon>Pseudomonadota</taxon>
        <taxon>Gammaproteobacteria</taxon>
        <taxon>Aeromonadales</taxon>
        <taxon>Aeromonadaceae</taxon>
        <taxon>Aeromonas</taxon>
    </lineage>
</organism>
<name>A0ABD7GB20_AERHY</name>